<reference evidence="3 4" key="1">
    <citation type="submission" date="2018-08" db="EMBL/GenBank/DDBJ databases">
        <title>Genomic Encyclopedia of Type Strains, Phase IV (KMG-IV): sequencing the most valuable type-strain genomes for metagenomic binning, comparative biology and taxonomic classification.</title>
        <authorList>
            <person name="Goeker M."/>
        </authorList>
    </citation>
    <scope>NUCLEOTIDE SEQUENCE [LARGE SCALE GENOMIC DNA]</scope>
    <source>
        <strain evidence="3 4">BW863</strain>
    </source>
</reference>
<evidence type="ECO:0008006" key="5">
    <source>
        <dbReference type="Google" id="ProtNLM"/>
    </source>
</evidence>
<dbReference type="OrthoDB" id="8446614at2"/>
<protein>
    <recommendedName>
        <fullName evidence="5">Lipoprotein</fullName>
    </recommendedName>
</protein>
<dbReference type="PROSITE" id="PS51257">
    <property type="entry name" value="PROKAR_LIPOPROTEIN"/>
    <property type="match status" value="1"/>
</dbReference>
<feature type="chain" id="PRO_5017819641" description="Lipoprotein" evidence="2">
    <location>
        <begin position="23"/>
        <end position="224"/>
    </location>
</feature>
<keyword evidence="2" id="KW-0732">Signal</keyword>
<evidence type="ECO:0000256" key="2">
    <source>
        <dbReference type="SAM" id="SignalP"/>
    </source>
</evidence>
<feature type="signal peptide" evidence="2">
    <location>
        <begin position="1"/>
        <end position="22"/>
    </location>
</feature>
<comment type="caution">
    <text evidence="3">The sequence shown here is derived from an EMBL/GenBank/DDBJ whole genome shotgun (WGS) entry which is preliminary data.</text>
</comment>
<dbReference type="RefSeq" id="WP_115836892.1">
    <property type="nucleotide sequence ID" value="NZ_CP025086.1"/>
</dbReference>
<dbReference type="EMBL" id="QUMO01000003">
    <property type="protein sequence ID" value="REF86342.1"/>
    <property type="molecule type" value="Genomic_DNA"/>
</dbReference>
<accession>A0A3D9YZN7</accession>
<dbReference type="Proteomes" id="UP000256900">
    <property type="component" value="Unassembled WGS sequence"/>
</dbReference>
<dbReference type="AlphaFoldDB" id="A0A3D9YZN7"/>
<evidence type="ECO:0000313" key="4">
    <source>
        <dbReference type="Proteomes" id="UP000256900"/>
    </source>
</evidence>
<feature type="region of interest" description="Disordered" evidence="1">
    <location>
        <begin position="201"/>
        <end position="224"/>
    </location>
</feature>
<evidence type="ECO:0000256" key="1">
    <source>
        <dbReference type="SAM" id="MobiDB-lite"/>
    </source>
</evidence>
<evidence type="ECO:0000313" key="3">
    <source>
        <dbReference type="EMBL" id="REF86342.1"/>
    </source>
</evidence>
<name>A0A3D9YZN7_9HYPH</name>
<sequence>MQKRAQVSSAVALFLAGAAALGGCGRNPGSFDVDDSSQAKWSNLWSMVRFKPLPSQPEPFAPIKCPEIGIQDGTADDRVYGPGDDRSNANVRYQFSIINFARDCQVFNNQYQMKVGVEGRVLLGPAGTPGTYPAPIRVVVVNRADGSATISKLYQVPAAVPAGGTEGPFTIVTDPLSVPVTSKFPDQDYMIKIGFDSEANSKVGGGRPAHHRHHPAAGAAAGAD</sequence>
<keyword evidence="4" id="KW-1185">Reference proteome</keyword>
<organism evidence="3 4">
    <name type="scientific">Methylovirgula ligni</name>
    <dbReference type="NCBI Taxonomy" id="569860"/>
    <lineage>
        <taxon>Bacteria</taxon>
        <taxon>Pseudomonadati</taxon>
        <taxon>Pseudomonadota</taxon>
        <taxon>Alphaproteobacteria</taxon>
        <taxon>Hyphomicrobiales</taxon>
        <taxon>Beijerinckiaceae</taxon>
        <taxon>Methylovirgula</taxon>
    </lineage>
</organism>
<proteinExistence type="predicted"/>
<gene>
    <name evidence="3" type="ORF">DES32_2393</name>
</gene>